<reference evidence="6" key="1">
    <citation type="submission" date="2018-02" db="EMBL/GenBank/DDBJ databases">
        <authorList>
            <person name="Hausmann B."/>
        </authorList>
    </citation>
    <scope>NUCLEOTIDE SEQUENCE [LARGE SCALE GENOMIC DNA]</scope>
    <source>
        <strain evidence="6">Peat soil MAG SbA5</strain>
    </source>
</reference>
<feature type="domain" description="Bacterial Ig-like" evidence="4">
    <location>
        <begin position="1256"/>
        <end position="1335"/>
    </location>
</feature>
<feature type="transmembrane region" description="Helical" evidence="3">
    <location>
        <begin position="1431"/>
        <end position="1451"/>
    </location>
</feature>
<organism evidence="5 6">
    <name type="scientific">Candidatus Sulfuritelmatomonas gaucii</name>
    <dbReference type="NCBI Taxonomy" id="2043161"/>
    <lineage>
        <taxon>Bacteria</taxon>
        <taxon>Pseudomonadati</taxon>
        <taxon>Acidobacteriota</taxon>
        <taxon>Terriglobia</taxon>
        <taxon>Terriglobales</taxon>
        <taxon>Acidobacteriaceae</taxon>
        <taxon>Candidatus Sulfuritelmatomonas</taxon>
    </lineage>
</organism>
<keyword evidence="1" id="KW-0677">Repeat</keyword>
<feature type="domain" description="Bacterial Ig-like" evidence="4">
    <location>
        <begin position="971"/>
        <end position="1053"/>
    </location>
</feature>
<sequence length="1515" mass="149097">MNCSTDRTANKLSPWAASRNTRTIHPPHFRNLGLHTRRSRIRSCMAGTAVLLMAAVAAHAQFGAQTVGAMTGNQGITVTASAAGTVSSVEVLTLGSSGGDFAPGTGSSTCGGASLAIASTCTESVTFTPAAPGLRIGAVVLLGSVSGVRTVLGTAYLSGTGTGGLGVLVTGNVLPVAGQFGLYTAVDDGQPATQAELYLPSGVAVDGAGNMYIADSGHNRIRMVCASATTATIDGTTCAGAGIISTIAGNGNPSYAGDGGPAAGATLNNPGDVALDGAGNLYIADSGNGVIRVISAATGTITTIAGNATGTICASSTDSVGDGCAATQAKFNQPEGVTLDSSGNVYIADTSNHRIREVSAATGAISTIAGNGFVNANGTGGYNGDGIAATSAELNFPYAVALDAAGNMYIPDSRNHRVREVMAVGSVITPTSKIATFAGTGNAGATPCTATPVQAAQADVWTPSGVVVDAAGNVYIAETQNAAIRKVSAATGLISILAENGCGSTYFATEFQTVQLYGPIGLFLDGAGDLYFADTLDMVVREVQGNFAALNYSTPVRQGETSATQTQTVENDGNAALDLTSIVAATNAAIDTTVANSCAIGASLAINSDCEIGAVFAPAASPTLTGNQTETPNITVSEDAQPSIAAANNPLNIELVGTAEPVNSTTTTLTSNPNPSGFGQSVTFTVNVTTGPGTGNLTGMVTLADTFNGNTTTLVSGLALNASGTAIYAASGLGVGQHSIVASYAGDTTHFASSSTPALIQSVLEGTATALTSSANPSSVGQNVTFTATVTISSGGGVTPDGTVTFMDGTTILGTQTLNAGGVATYSTATLANGLHQISAIYNGDSSKEIEGSTSAVHSQDVLASSSITLTSSLNPSIYGNAVILTATIPSSATQSATGTVSFLDSGTLIGTGTLAGNPGAATFTTSSLMVGTHGISASYAGDAYNGASTSPVVSQTVNQAQTSTTVSVATSPGIAGSPETITATVRVITGAATPTGTMTFTSGTTQLGSATLSAGTATITPALAPGNYEIVATYSGDADDSGSASAPLPLTVVQATTQTAVTITPNPALVLAPITFTAKVTGNGGVPTGSVNFLANGNVIGAGTVGALGTATFSTSTLAAGTYVVTAAYTGDANNSGSTSGPVSLTVSLATTTTVVTVSPSPALVGSAITISAKVTGNGGTPTGSVNFIANGNILAGATLNTGTASFTTSSLTPGTYSITAAYAGDAADSPSTSTSVSETVNLIPTTTALGMASTTGTNPQVVLVASVQGSNGPTPTGTMTFNAGTTEIGSATLDSSGVATLTPNLTNGVNYNIVAVYSGDAVHTPSTSQPVTISGTAFGFNIGVTPPTVTVATSQNVTVNINLSSNGGFADTIGLGCASLPAGVTCHFSSPNLQLAANGVASAELTIDTNSPLSGGASAMNAGTQSRKISLSGLSLPLSLFFGWVFWCFRRRNAGVFAMIVALVLSAAALMTTGCNSFTQNTAAPGNYVIQVTGTGANSNVVHYQNVSLDITK</sequence>
<keyword evidence="3" id="KW-0812">Transmembrane</keyword>
<dbReference type="EMBL" id="OKRB01000046">
    <property type="protein sequence ID" value="SPE18212.1"/>
    <property type="molecule type" value="Genomic_DNA"/>
</dbReference>
<dbReference type="Pfam" id="PF01436">
    <property type="entry name" value="NHL"/>
    <property type="match status" value="1"/>
</dbReference>
<accession>A0A2N9L4K2</accession>
<dbReference type="InterPro" id="IPR032109">
    <property type="entry name" value="Big_3_5"/>
</dbReference>
<protein>
    <submittedName>
        <fullName evidence="5">Putative NHL repeat containing protein</fullName>
    </submittedName>
</protein>
<evidence type="ECO:0000256" key="1">
    <source>
        <dbReference type="ARBA" id="ARBA00022737"/>
    </source>
</evidence>
<feature type="domain" description="Bacterial Ig-like" evidence="4">
    <location>
        <begin position="870"/>
        <end position="959"/>
    </location>
</feature>
<feature type="transmembrane region" description="Helical" evidence="3">
    <location>
        <begin position="1458"/>
        <end position="1476"/>
    </location>
</feature>
<feature type="domain" description="Bacterial Ig-like" evidence="4">
    <location>
        <begin position="1063"/>
        <end position="1149"/>
    </location>
</feature>
<keyword evidence="3" id="KW-0472">Membrane</keyword>
<feature type="domain" description="Bacterial Ig-like" evidence="4">
    <location>
        <begin position="771"/>
        <end position="862"/>
    </location>
</feature>
<feature type="domain" description="Bacterial Ig-like" evidence="4">
    <location>
        <begin position="669"/>
        <end position="758"/>
    </location>
</feature>
<keyword evidence="3" id="KW-1133">Transmembrane helix</keyword>
<dbReference type="SUPFAM" id="SSF63825">
    <property type="entry name" value="YWTD domain"/>
    <property type="match status" value="1"/>
</dbReference>
<evidence type="ECO:0000256" key="3">
    <source>
        <dbReference type="SAM" id="Phobius"/>
    </source>
</evidence>
<feature type="domain" description="Bacterial Ig-like" evidence="4">
    <location>
        <begin position="1157"/>
        <end position="1243"/>
    </location>
</feature>
<gene>
    <name evidence="5" type="ORF">SBA5_140079</name>
</gene>
<dbReference type="PANTHER" id="PTHR13833">
    <property type="match status" value="1"/>
</dbReference>
<dbReference type="PROSITE" id="PS51125">
    <property type="entry name" value="NHL"/>
    <property type="match status" value="1"/>
</dbReference>
<dbReference type="InterPro" id="IPR013783">
    <property type="entry name" value="Ig-like_fold"/>
</dbReference>
<dbReference type="InterPro" id="IPR001258">
    <property type="entry name" value="NHL_repeat"/>
</dbReference>
<dbReference type="OrthoDB" id="99353at2"/>
<evidence type="ECO:0000259" key="4">
    <source>
        <dbReference type="Pfam" id="PF16640"/>
    </source>
</evidence>
<dbReference type="Gene3D" id="2.120.10.30">
    <property type="entry name" value="TolB, C-terminal domain"/>
    <property type="match status" value="3"/>
</dbReference>
<dbReference type="Proteomes" id="UP000239735">
    <property type="component" value="Unassembled WGS sequence"/>
</dbReference>
<dbReference type="PANTHER" id="PTHR13833:SF71">
    <property type="entry name" value="NHL DOMAIN-CONTAINING PROTEIN"/>
    <property type="match status" value="1"/>
</dbReference>
<name>A0A2N9L4K2_9BACT</name>
<proteinExistence type="predicted"/>
<evidence type="ECO:0000313" key="5">
    <source>
        <dbReference type="EMBL" id="SPE18212.1"/>
    </source>
</evidence>
<dbReference type="Gene3D" id="2.60.40.10">
    <property type="entry name" value="Immunoglobulins"/>
    <property type="match status" value="9"/>
</dbReference>
<dbReference type="Pfam" id="PF16640">
    <property type="entry name" value="Big_3_5"/>
    <property type="match status" value="7"/>
</dbReference>
<feature type="repeat" description="NHL" evidence="2">
    <location>
        <begin position="326"/>
        <end position="355"/>
    </location>
</feature>
<evidence type="ECO:0000256" key="2">
    <source>
        <dbReference type="PROSITE-ProRule" id="PRU00504"/>
    </source>
</evidence>
<evidence type="ECO:0000313" key="6">
    <source>
        <dbReference type="Proteomes" id="UP000239735"/>
    </source>
</evidence>
<dbReference type="InterPro" id="IPR011042">
    <property type="entry name" value="6-blade_b-propeller_TolB-like"/>
</dbReference>